<sequence length="78" mass="8865">MLTDGELIKYTFNKSPVVREILAIQEAFLPSFSMFPQAHSVFSRSSVIIPRKLMFNESVCIKSFIKHVSASILTIFLL</sequence>
<dbReference type="AlphaFoldDB" id="A0A645FH69"/>
<proteinExistence type="predicted"/>
<organism evidence="1">
    <name type="scientific">bioreactor metagenome</name>
    <dbReference type="NCBI Taxonomy" id="1076179"/>
    <lineage>
        <taxon>unclassified sequences</taxon>
        <taxon>metagenomes</taxon>
        <taxon>ecological metagenomes</taxon>
    </lineage>
</organism>
<reference evidence="1" key="1">
    <citation type="submission" date="2019-08" db="EMBL/GenBank/DDBJ databases">
        <authorList>
            <person name="Kucharzyk K."/>
            <person name="Murdoch R.W."/>
            <person name="Higgins S."/>
            <person name="Loffler F."/>
        </authorList>
    </citation>
    <scope>NUCLEOTIDE SEQUENCE</scope>
</reference>
<gene>
    <name evidence="1" type="ORF">SDC9_158927</name>
</gene>
<protein>
    <submittedName>
        <fullName evidence="1">Uncharacterized protein</fullName>
    </submittedName>
</protein>
<name>A0A645FH69_9ZZZZ</name>
<accession>A0A645FH69</accession>
<evidence type="ECO:0000313" key="1">
    <source>
        <dbReference type="EMBL" id="MPN11623.1"/>
    </source>
</evidence>
<dbReference type="EMBL" id="VSSQ01057854">
    <property type="protein sequence ID" value="MPN11623.1"/>
    <property type="molecule type" value="Genomic_DNA"/>
</dbReference>
<comment type="caution">
    <text evidence="1">The sequence shown here is derived from an EMBL/GenBank/DDBJ whole genome shotgun (WGS) entry which is preliminary data.</text>
</comment>